<gene>
    <name evidence="8 11" type="primary">lnt</name>
    <name evidence="11" type="ORF">FH969_13125</name>
</gene>
<comment type="caution">
    <text evidence="11">The sequence shown here is derived from an EMBL/GenBank/DDBJ whole genome shotgun (WGS) entry which is preliminary data.</text>
</comment>
<dbReference type="Proteomes" id="UP000313849">
    <property type="component" value="Unassembled WGS sequence"/>
</dbReference>
<evidence type="ECO:0000256" key="3">
    <source>
        <dbReference type="ARBA" id="ARBA00022679"/>
    </source>
</evidence>
<dbReference type="PANTHER" id="PTHR38686">
    <property type="entry name" value="APOLIPOPROTEIN N-ACYLTRANSFERASE"/>
    <property type="match status" value="1"/>
</dbReference>
<dbReference type="OrthoDB" id="9804277at2"/>
<evidence type="ECO:0000313" key="12">
    <source>
        <dbReference type="Proteomes" id="UP000313849"/>
    </source>
</evidence>
<feature type="transmembrane region" description="Helical" evidence="8">
    <location>
        <begin position="41"/>
        <end position="61"/>
    </location>
</feature>
<sequence length="546" mass="57556">MLAVIGGLVTDAAFPQRSVWPLAILGVALLALALRRESARWGFVVGTVWGLSFFLVHIWWANEAVGVVPWVALSSAEAMMVGAFGAAWVWIRRWPPVRDRAVLAVPAFAIAWVAMEALRSAWPFGGFPWGRLAFSQTTGPLLRLASLGGTPLVSGLVAALGLTLAIGWWSLRRGMPGRGAVVLGVLVAVPLVSLAVPLDSRPEQGTTTVGIVQGNVSEPGLGAFDNAREVIGNHVAGTMELAQDHAGELDVVLWPENAADYDPRTDAQAAAEIDGAAQAVQAPILLGTQSYTFGADGKADARYNDYLRWDPGVGPVAVYAKQHPAPFAEYIPLRDVVRRFSSAVDLVTVDMKPGTGVGILPVDVDGRSVPFGIAICFEVAYDQIVADSVDAGAEVLVVPTNNASFGETPESEQQLAMSVFRAVEHGRAVVQVSTVGVSGVITPNGVVTQRTELFTAAATTAELPLRTSLTPATTLAPVLTWLAYGGAVLLVLIGVVTHPRRRSRTASGRTTSGRTSSGRTTSGRTTGGRNERGARVRARAEGDVRV</sequence>
<feature type="transmembrane region" description="Helical" evidence="8">
    <location>
        <begin position="478"/>
        <end position="497"/>
    </location>
</feature>
<dbReference type="InterPro" id="IPR045378">
    <property type="entry name" value="LNT_N"/>
</dbReference>
<feature type="compositionally biased region" description="Basic and acidic residues" evidence="9">
    <location>
        <begin position="529"/>
        <end position="546"/>
    </location>
</feature>
<dbReference type="SUPFAM" id="SSF56317">
    <property type="entry name" value="Carbon-nitrogen hydrolase"/>
    <property type="match status" value="1"/>
</dbReference>
<keyword evidence="12" id="KW-1185">Reference proteome</keyword>
<dbReference type="AlphaFoldDB" id="A0A5C5BAP8"/>
<dbReference type="Gene3D" id="3.60.110.10">
    <property type="entry name" value="Carbon-nitrogen hydrolase"/>
    <property type="match status" value="1"/>
</dbReference>
<dbReference type="UniPathway" id="UPA00666"/>
<comment type="similarity">
    <text evidence="8">Belongs to the CN hydrolase family. Apolipoprotein N-acyltransferase subfamily.</text>
</comment>
<keyword evidence="6 8" id="KW-0472">Membrane</keyword>
<dbReference type="InterPro" id="IPR004563">
    <property type="entry name" value="Apolipo_AcylTrfase"/>
</dbReference>
<keyword evidence="4 8" id="KW-0812">Transmembrane</keyword>
<dbReference type="Pfam" id="PF00795">
    <property type="entry name" value="CN_hydrolase"/>
    <property type="match status" value="1"/>
</dbReference>
<dbReference type="CDD" id="cd07571">
    <property type="entry name" value="ALP_N-acyl_transferase"/>
    <property type="match status" value="1"/>
</dbReference>
<dbReference type="GO" id="GO:0016410">
    <property type="term" value="F:N-acyltransferase activity"/>
    <property type="evidence" value="ECO:0007669"/>
    <property type="project" value="UniProtKB-UniRule"/>
</dbReference>
<proteinExistence type="inferred from homology"/>
<accession>A0A5C5BAP8</accession>
<feature type="transmembrane region" description="Helical" evidence="8">
    <location>
        <begin position="18"/>
        <end position="34"/>
    </location>
</feature>
<feature type="transmembrane region" description="Helical" evidence="8">
    <location>
        <begin position="103"/>
        <end position="122"/>
    </location>
</feature>
<comment type="subcellular location">
    <subcellularLocation>
        <location evidence="1 8">Cell membrane</location>
        <topology evidence="1 8">Multi-pass membrane protein</topology>
    </subcellularLocation>
</comment>
<evidence type="ECO:0000256" key="2">
    <source>
        <dbReference type="ARBA" id="ARBA00022475"/>
    </source>
</evidence>
<keyword evidence="3 8" id="KW-0808">Transferase</keyword>
<comment type="catalytic activity">
    <reaction evidence="8">
        <text>N-terminal S-1,2-diacyl-sn-glyceryl-L-cysteinyl-[lipoprotein] + a glycerophospholipid = N-acyl-S-1,2-diacyl-sn-glyceryl-L-cysteinyl-[lipoprotein] + a 2-acyl-sn-glycero-3-phospholipid + H(+)</text>
        <dbReference type="Rhea" id="RHEA:48228"/>
        <dbReference type="Rhea" id="RHEA-COMP:14681"/>
        <dbReference type="Rhea" id="RHEA-COMP:14684"/>
        <dbReference type="ChEBI" id="CHEBI:15378"/>
        <dbReference type="ChEBI" id="CHEBI:136912"/>
        <dbReference type="ChEBI" id="CHEBI:140656"/>
        <dbReference type="ChEBI" id="CHEBI:140657"/>
        <dbReference type="ChEBI" id="CHEBI:140660"/>
        <dbReference type="EC" id="2.3.1.269"/>
    </reaction>
</comment>
<feature type="domain" description="CN hydrolase" evidence="10">
    <location>
        <begin position="207"/>
        <end position="465"/>
    </location>
</feature>
<evidence type="ECO:0000256" key="4">
    <source>
        <dbReference type="ARBA" id="ARBA00022692"/>
    </source>
</evidence>
<dbReference type="PROSITE" id="PS50263">
    <property type="entry name" value="CN_HYDROLASE"/>
    <property type="match status" value="1"/>
</dbReference>
<feature type="transmembrane region" description="Helical" evidence="8">
    <location>
        <begin position="180"/>
        <end position="198"/>
    </location>
</feature>
<dbReference type="HAMAP" id="MF_01148">
    <property type="entry name" value="Lnt"/>
    <property type="match status" value="1"/>
</dbReference>
<keyword evidence="11" id="KW-0449">Lipoprotein</keyword>
<feature type="region of interest" description="Disordered" evidence="9">
    <location>
        <begin position="500"/>
        <end position="546"/>
    </location>
</feature>
<name>A0A5C5BAP8_9MICO</name>
<dbReference type="EC" id="2.3.1.269" evidence="8"/>
<keyword evidence="2 8" id="KW-1003">Cell membrane</keyword>
<protein>
    <recommendedName>
        <fullName evidence="8">Apolipoprotein N-acyltransferase</fullName>
        <shortName evidence="8">ALP N-acyltransferase</shortName>
        <ecNumber evidence="8">2.3.1.269</ecNumber>
    </recommendedName>
</protein>
<dbReference type="InterPro" id="IPR003010">
    <property type="entry name" value="C-N_Hydrolase"/>
</dbReference>
<dbReference type="InterPro" id="IPR036526">
    <property type="entry name" value="C-N_Hydrolase_sf"/>
</dbReference>
<dbReference type="GO" id="GO:0042158">
    <property type="term" value="P:lipoprotein biosynthetic process"/>
    <property type="evidence" value="ECO:0007669"/>
    <property type="project" value="UniProtKB-UniRule"/>
</dbReference>
<feature type="compositionally biased region" description="Low complexity" evidence="9">
    <location>
        <begin position="505"/>
        <end position="528"/>
    </location>
</feature>
<evidence type="ECO:0000256" key="8">
    <source>
        <dbReference type="HAMAP-Rule" id="MF_01148"/>
    </source>
</evidence>
<dbReference type="PANTHER" id="PTHR38686:SF1">
    <property type="entry name" value="APOLIPOPROTEIN N-ACYLTRANSFERASE"/>
    <property type="match status" value="1"/>
</dbReference>
<organism evidence="11 12">
    <name type="scientific">Miniimonas arenae</name>
    <dbReference type="NCBI Taxonomy" id="676201"/>
    <lineage>
        <taxon>Bacteria</taxon>
        <taxon>Bacillati</taxon>
        <taxon>Actinomycetota</taxon>
        <taxon>Actinomycetes</taxon>
        <taxon>Micrococcales</taxon>
        <taxon>Beutenbergiaceae</taxon>
        <taxon>Miniimonas</taxon>
    </lineage>
</organism>
<keyword evidence="5 8" id="KW-1133">Transmembrane helix</keyword>
<comment type="function">
    <text evidence="8">Catalyzes the phospholipid dependent N-acylation of the N-terminal cysteine of apolipoprotein, the last step in lipoprotein maturation.</text>
</comment>
<feature type="transmembrane region" description="Helical" evidence="8">
    <location>
        <begin position="67"/>
        <end position="91"/>
    </location>
</feature>
<evidence type="ECO:0000259" key="10">
    <source>
        <dbReference type="PROSITE" id="PS50263"/>
    </source>
</evidence>
<keyword evidence="7 8" id="KW-0012">Acyltransferase</keyword>
<evidence type="ECO:0000256" key="7">
    <source>
        <dbReference type="ARBA" id="ARBA00023315"/>
    </source>
</evidence>
<evidence type="ECO:0000256" key="5">
    <source>
        <dbReference type="ARBA" id="ARBA00022989"/>
    </source>
</evidence>
<reference evidence="11 12" key="1">
    <citation type="submission" date="2019-06" db="EMBL/GenBank/DDBJ databases">
        <title>Draft genome sequence of Miniimonas arenae KCTC 19750T isolated from sea sand.</title>
        <authorList>
            <person name="Park S.-J."/>
        </authorList>
    </citation>
    <scope>NUCLEOTIDE SEQUENCE [LARGE SCALE GENOMIC DNA]</scope>
    <source>
        <strain evidence="11 12">KCTC 19750</strain>
    </source>
</reference>
<evidence type="ECO:0000256" key="1">
    <source>
        <dbReference type="ARBA" id="ARBA00004651"/>
    </source>
</evidence>
<dbReference type="EMBL" id="VENP01000064">
    <property type="protein sequence ID" value="TNU73122.1"/>
    <property type="molecule type" value="Genomic_DNA"/>
</dbReference>
<dbReference type="Pfam" id="PF20154">
    <property type="entry name" value="LNT_N"/>
    <property type="match status" value="1"/>
</dbReference>
<feature type="transmembrane region" description="Helical" evidence="8">
    <location>
        <begin position="142"/>
        <end position="168"/>
    </location>
</feature>
<dbReference type="NCBIfam" id="TIGR00546">
    <property type="entry name" value="lnt"/>
    <property type="match status" value="1"/>
</dbReference>
<evidence type="ECO:0000256" key="9">
    <source>
        <dbReference type="SAM" id="MobiDB-lite"/>
    </source>
</evidence>
<evidence type="ECO:0000256" key="6">
    <source>
        <dbReference type="ARBA" id="ARBA00023136"/>
    </source>
</evidence>
<comment type="pathway">
    <text evidence="8">Protein modification; lipoprotein biosynthesis (N-acyl transfer).</text>
</comment>
<dbReference type="GO" id="GO:0005886">
    <property type="term" value="C:plasma membrane"/>
    <property type="evidence" value="ECO:0007669"/>
    <property type="project" value="UniProtKB-SubCell"/>
</dbReference>
<evidence type="ECO:0000313" key="11">
    <source>
        <dbReference type="EMBL" id="TNU73122.1"/>
    </source>
</evidence>